<sequence length="232" mass="25138">MTTFSRFLLNPQKREGRKLLTNPQALHAAVRAAFPPDLDEAKGRILWRLDSDGHTQTLYIVAPEAPDLGHLVEQAGWASRPGDSAAYDRMLASVRTGARFAFRLTGNPVHRDAAEGRPRGTLHPHVTVAQQLEWLRRKGERHGFSIGGSAPDAGDADSAELTATVTRRADLSFLRGRGEAARRVTVRTAQFDGTLQVTDADELRQALTGGIGRAKAYGCGLLTLAPVTGRGR</sequence>
<dbReference type="RefSeq" id="WP_087103156.1">
    <property type="nucleotide sequence ID" value="NZ_FWFG01000047.1"/>
</dbReference>
<dbReference type="Proteomes" id="UP000195981">
    <property type="component" value="Unassembled WGS sequence"/>
</dbReference>
<dbReference type="SUPFAM" id="SSF117987">
    <property type="entry name" value="CRISPR-associated protein"/>
    <property type="match status" value="2"/>
</dbReference>
<reference evidence="1 2" key="1">
    <citation type="submission" date="2017-02" db="EMBL/GenBank/DDBJ databases">
        <authorList>
            <person name="Peterson S.W."/>
        </authorList>
    </citation>
    <scope>NUCLEOTIDE SEQUENCE [LARGE SCALE GENOMIC DNA]</scope>
    <source>
        <strain evidence="1 2">CIP104813</strain>
    </source>
</reference>
<dbReference type="NCBIfam" id="TIGR01907">
    <property type="entry name" value="casE_Cse3"/>
    <property type="match status" value="1"/>
</dbReference>
<dbReference type="SMART" id="SM01101">
    <property type="entry name" value="CRISPR_assoc"/>
    <property type="match status" value="1"/>
</dbReference>
<gene>
    <name evidence="1" type="ORF">FM110_04740</name>
</gene>
<proteinExistence type="predicted"/>
<accession>A0A1X6WX93</accession>
<name>A0A1X6WX93_9MICO</name>
<dbReference type="Pfam" id="PF08798">
    <property type="entry name" value="CRISPR_assoc"/>
    <property type="match status" value="1"/>
</dbReference>
<organism evidence="1 2">
    <name type="scientific">Brachybacterium nesterenkovii</name>
    <dbReference type="NCBI Taxonomy" id="47847"/>
    <lineage>
        <taxon>Bacteria</taxon>
        <taxon>Bacillati</taxon>
        <taxon>Actinomycetota</taxon>
        <taxon>Actinomycetes</taxon>
        <taxon>Micrococcales</taxon>
        <taxon>Dermabacteraceae</taxon>
        <taxon>Brachybacterium</taxon>
    </lineage>
</organism>
<dbReference type="OrthoDB" id="9795689at2"/>
<evidence type="ECO:0000313" key="1">
    <source>
        <dbReference type="EMBL" id="SLM90302.1"/>
    </source>
</evidence>
<evidence type="ECO:0000313" key="2">
    <source>
        <dbReference type="Proteomes" id="UP000195981"/>
    </source>
</evidence>
<dbReference type="InterPro" id="IPR010179">
    <property type="entry name" value="CRISPR-assoc_prot_Cse3"/>
</dbReference>
<dbReference type="Gene3D" id="3.30.70.1210">
    <property type="entry name" value="Crispr-associated protein, domain 2"/>
    <property type="match status" value="1"/>
</dbReference>
<dbReference type="EMBL" id="FWFG01000047">
    <property type="protein sequence ID" value="SLM90302.1"/>
    <property type="molecule type" value="Genomic_DNA"/>
</dbReference>
<dbReference type="Gene3D" id="3.30.70.1200">
    <property type="entry name" value="Crispr-associated protein, domain 1"/>
    <property type="match status" value="1"/>
</dbReference>
<dbReference type="AlphaFoldDB" id="A0A1X6WX93"/>
<keyword evidence="2" id="KW-1185">Reference proteome</keyword>
<dbReference type="CDD" id="cd09727">
    <property type="entry name" value="Cas6_I-E"/>
    <property type="match status" value="1"/>
</dbReference>
<protein>
    <submittedName>
        <fullName evidence="1">CRISPR-associated protein, Cse3 family</fullName>
    </submittedName>
</protein>